<comment type="subcellular location">
    <subcellularLocation>
        <location evidence="2">Membrane</location>
    </subcellularLocation>
</comment>
<evidence type="ECO:0000259" key="11">
    <source>
        <dbReference type="PROSITE" id="PS50109"/>
    </source>
</evidence>
<dbReference type="InterPro" id="IPR042240">
    <property type="entry name" value="CHASE_sf"/>
</dbReference>
<dbReference type="GO" id="GO:0007234">
    <property type="term" value="P:osmosensory signaling via phosphorelay pathway"/>
    <property type="evidence" value="ECO:0007669"/>
    <property type="project" value="TreeGrafter"/>
</dbReference>
<proteinExistence type="predicted"/>
<keyword evidence="7 12" id="KW-0418">Kinase</keyword>
<dbReference type="InterPro" id="IPR036890">
    <property type="entry name" value="HATPase_C_sf"/>
</dbReference>
<keyword evidence="6 10" id="KW-0812">Transmembrane</keyword>
<evidence type="ECO:0000256" key="4">
    <source>
        <dbReference type="ARBA" id="ARBA00022553"/>
    </source>
</evidence>
<dbReference type="InterPro" id="IPR005467">
    <property type="entry name" value="His_kinase_dom"/>
</dbReference>
<dbReference type="SMART" id="SM00387">
    <property type="entry name" value="HATPase_c"/>
    <property type="match status" value="1"/>
</dbReference>
<evidence type="ECO:0000256" key="7">
    <source>
        <dbReference type="ARBA" id="ARBA00022777"/>
    </source>
</evidence>
<keyword evidence="4" id="KW-0597">Phosphoprotein</keyword>
<sequence length="543" mass="61535">MDGRSFTQKGWLPWLVFAITVLLGLVVATALYRLDDDKHATHFELAVRERIHWLESGITVEFRPLRRMAAVFAFQRGEISEQEFIELAQSAELSEQPELLAIQWLAKEKTPSGQEVFPVHYSYTLTVGADHDLQTDPVPRALLEQARQRRDSSLSPWYRAHGMVRFRVVRPVFGERGGELLGFISGIYRVDLLLEAVLRPSEPISMDLFIVDASADVPGYFHQSRSVFRPVGPNIGPFPDSRRLTRMVNLFGVDWRVIAVSQPGVFIASPWGFLVIGIGGVLFGTILSTYLRMLLGREARVHQLVELRTDELNRRTEQLQTLNAELENFAYIASHDLRAPLRAVSQLVSSIEEDGAETMDVELIRRMRLIRERVQRMDDLIEGLLIYSRAGGTIIEAHDRVPLGSLLQELSDELPLPAHFRVEIRAPMPTLRGNALHLRQIFQNLLINAAAHHDHPESGMVRISARDEDKFWRLDIADNGPGIPPDERERVFRMFASTGGKDGGVHAGIGLALVRKLVHGYGGRIDMIENQPRGVRFRIWWPK</sequence>
<keyword evidence="9 10" id="KW-0472">Membrane</keyword>
<keyword evidence="8 10" id="KW-1133">Transmembrane helix</keyword>
<dbReference type="InterPro" id="IPR036097">
    <property type="entry name" value="HisK_dim/P_sf"/>
</dbReference>
<dbReference type="InterPro" id="IPR006189">
    <property type="entry name" value="CHASE_dom"/>
</dbReference>
<dbReference type="CDD" id="cd00082">
    <property type="entry name" value="HisKA"/>
    <property type="match status" value="1"/>
</dbReference>
<dbReference type="SMART" id="SM00388">
    <property type="entry name" value="HisKA"/>
    <property type="match status" value="1"/>
</dbReference>
<dbReference type="PANTHER" id="PTHR42878:SF15">
    <property type="entry name" value="BACTERIOPHYTOCHROME"/>
    <property type="match status" value="1"/>
</dbReference>
<evidence type="ECO:0000313" key="12">
    <source>
        <dbReference type="EMBL" id="SCZ55245.1"/>
    </source>
</evidence>
<dbReference type="Gene3D" id="3.30.450.350">
    <property type="entry name" value="CHASE domain"/>
    <property type="match status" value="1"/>
</dbReference>
<dbReference type="GO" id="GO:0016020">
    <property type="term" value="C:membrane"/>
    <property type="evidence" value="ECO:0007669"/>
    <property type="project" value="UniProtKB-SubCell"/>
</dbReference>
<keyword evidence="13" id="KW-1185">Reference proteome</keyword>
<protein>
    <recommendedName>
        <fullName evidence="3">histidine kinase</fullName>
        <ecNumber evidence="3">2.7.13.3</ecNumber>
    </recommendedName>
</protein>
<feature type="transmembrane region" description="Helical" evidence="10">
    <location>
        <begin position="12"/>
        <end position="32"/>
    </location>
</feature>
<dbReference type="EC" id="2.7.13.3" evidence="3"/>
<dbReference type="EMBL" id="FMWD01000003">
    <property type="protein sequence ID" value="SCZ55245.1"/>
    <property type="molecule type" value="Genomic_DNA"/>
</dbReference>
<dbReference type="GO" id="GO:0000156">
    <property type="term" value="F:phosphorelay response regulator activity"/>
    <property type="evidence" value="ECO:0007669"/>
    <property type="project" value="TreeGrafter"/>
</dbReference>
<dbReference type="PANTHER" id="PTHR42878">
    <property type="entry name" value="TWO-COMPONENT HISTIDINE KINASE"/>
    <property type="match status" value="1"/>
</dbReference>
<evidence type="ECO:0000256" key="8">
    <source>
        <dbReference type="ARBA" id="ARBA00022989"/>
    </source>
</evidence>
<dbReference type="Proteomes" id="UP000199648">
    <property type="component" value="Unassembled WGS sequence"/>
</dbReference>
<dbReference type="SUPFAM" id="SSF47384">
    <property type="entry name" value="Homodimeric domain of signal transducing histidine kinase"/>
    <property type="match status" value="1"/>
</dbReference>
<dbReference type="CDD" id="cd00075">
    <property type="entry name" value="HATPase"/>
    <property type="match status" value="1"/>
</dbReference>
<evidence type="ECO:0000256" key="6">
    <source>
        <dbReference type="ARBA" id="ARBA00022692"/>
    </source>
</evidence>
<dbReference type="AlphaFoldDB" id="A0A1G5Q068"/>
<evidence type="ECO:0000256" key="9">
    <source>
        <dbReference type="ARBA" id="ARBA00023136"/>
    </source>
</evidence>
<evidence type="ECO:0000256" key="5">
    <source>
        <dbReference type="ARBA" id="ARBA00022679"/>
    </source>
</evidence>
<name>A0A1G5Q068_9GAMM</name>
<gene>
    <name evidence="12" type="ORF">SAMN03097708_01095</name>
</gene>
<dbReference type="Gene3D" id="3.30.565.10">
    <property type="entry name" value="Histidine kinase-like ATPase, C-terminal domain"/>
    <property type="match status" value="1"/>
</dbReference>
<dbReference type="STRING" id="415747.SAMN03097708_01095"/>
<organism evidence="12 13">
    <name type="scientific">Thiohalomonas denitrificans</name>
    <dbReference type="NCBI Taxonomy" id="415747"/>
    <lineage>
        <taxon>Bacteria</taxon>
        <taxon>Pseudomonadati</taxon>
        <taxon>Pseudomonadota</taxon>
        <taxon>Gammaproteobacteria</taxon>
        <taxon>Thiohalomonadales</taxon>
        <taxon>Thiohalomonadaceae</taxon>
        <taxon>Thiohalomonas</taxon>
    </lineage>
</organism>
<reference evidence="12 13" key="1">
    <citation type="submission" date="2016-10" db="EMBL/GenBank/DDBJ databases">
        <authorList>
            <person name="de Groot N.N."/>
        </authorList>
    </citation>
    <scope>NUCLEOTIDE SEQUENCE [LARGE SCALE GENOMIC DNA]</scope>
    <source>
        <strain evidence="12 13">HLD2</strain>
    </source>
</reference>
<comment type="catalytic activity">
    <reaction evidence="1">
        <text>ATP + protein L-histidine = ADP + protein N-phospho-L-histidine.</text>
        <dbReference type="EC" id="2.7.13.3"/>
    </reaction>
</comment>
<evidence type="ECO:0000256" key="10">
    <source>
        <dbReference type="SAM" id="Phobius"/>
    </source>
</evidence>
<evidence type="ECO:0000313" key="13">
    <source>
        <dbReference type="Proteomes" id="UP000199648"/>
    </source>
</evidence>
<feature type="domain" description="Histidine kinase" evidence="11">
    <location>
        <begin position="332"/>
        <end position="543"/>
    </location>
</feature>
<dbReference type="Gene3D" id="1.10.287.130">
    <property type="match status" value="1"/>
</dbReference>
<evidence type="ECO:0000256" key="2">
    <source>
        <dbReference type="ARBA" id="ARBA00004370"/>
    </source>
</evidence>
<dbReference type="PRINTS" id="PR00344">
    <property type="entry name" value="BCTRLSENSOR"/>
</dbReference>
<dbReference type="SUPFAM" id="SSF55874">
    <property type="entry name" value="ATPase domain of HSP90 chaperone/DNA topoisomerase II/histidine kinase"/>
    <property type="match status" value="1"/>
</dbReference>
<dbReference type="PROSITE" id="PS50109">
    <property type="entry name" value="HIS_KIN"/>
    <property type="match status" value="1"/>
</dbReference>
<keyword evidence="5" id="KW-0808">Transferase</keyword>
<accession>A0A1G5Q068</accession>
<feature type="transmembrane region" description="Helical" evidence="10">
    <location>
        <begin position="271"/>
        <end position="291"/>
    </location>
</feature>
<dbReference type="InterPro" id="IPR050351">
    <property type="entry name" value="BphY/WalK/GraS-like"/>
</dbReference>
<dbReference type="InterPro" id="IPR003661">
    <property type="entry name" value="HisK_dim/P_dom"/>
</dbReference>
<evidence type="ECO:0000256" key="1">
    <source>
        <dbReference type="ARBA" id="ARBA00000085"/>
    </source>
</evidence>
<dbReference type="InterPro" id="IPR003594">
    <property type="entry name" value="HATPase_dom"/>
</dbReference>
<evidence type="ECO:0000256" key="3">
    <source>
        <dbReference type="ARBA" id="ARBA00012438"/>
    </source>
</evidence>
<dbReference type="GO" id="GO:0030295">
    <property type="term" value="F:protein kinase activator activity"/>
    <property type="evidence" value="ECO:0007669"/>
    <property type="project" value="TreeGrafter"/>
</dbReference>
<dbReference type="GO" id="GO:0000155">
    <property type="term" value="F:phosphorelay sensor kinase activity"/>
    <property type="evidence" value="ECO:0007669"/>
    <property type="project" value="InterPro"/>
</dbReference>
<dbReference type="Pfam" id="PF02518">
    <property type="entry name" value="HATPase_c"/>
    <property type="match status" value="1"/>
</dbReference>
<dbReference type="InterPro" id="IPR004358">
    <property type="entry name" value="Sig_transdc_His_kin-like_C"/>
</dbReference>
<dbReference type="SMART" id="SM01079">
    <property type="entry name" value="CHASE"/>
    <property type="match status" value="1"/>
</dbReference>